<dbReference type="GO" id="GO:0017147">
    <property type="term" value="F:Wnt-protein binding"/>
    <property type="evidence" value="ECO:0007669"/>
    <property type="project" value="TreeGrafter"/>
</dbReference>
<reference evidence="2" key="2">
    <citation type="submission" date="2017-02" db="UniProtKB">
        <authorList>
            <consortium name="WormBaseParasite"/>
        </authorList>
    </citation>
    <scope>IDENTIFICATION</scope>
</reference>
<proteinExistence type="predicted"/>
<dbReference type="GO" id="GO:0060070">
    <property type="term" value="P:canonical Wnt signaling pathway"/>
    <property type="evidence" value="ECO:0007669"/>
    <property type="project" value="TreeGrafter"/>
</dbReference>
<dbReference type="GO" id="GO:0005886">
    <property type="term" value="C:plasma membrane"/>
    <property type="evidence" value="ECO:0007669"/>
    <property type="project" value="TreeGrafter"/>
</dbReference>
<evidence type="ECO:0000313" key="2">
    <source>
        <dbReference type="WBParaSite" id="ACAC_0000447501-mRNA-1"/>
    </source>
</evidence>
<dbReference type="STRING" id="6313.A0A0K0D330"/>
<organism evidence="1 2">
    <name type="scientific">Angiostrongylus cantonensis</name>
    <name type="common">Rat lungworm</name>
    <dbReference type="NCBI Taxonomy" id="6313"/>
    <lineage>
        <taxon>Eukaryota</taxon>
        <taxon>Metazoa</taxon>
        <taxon>Ecdysozoa</taxon>
        <taxon>Nematoda</taxon>
        <taxon>Chromadorea</taxon>
        <taxon>Rhabditida</taxon>
        <taxon>Rhabditina</taxon>
        <taxon>Rhabditomorpha</taxon>
        <taxon>Strongyloidea</taxon>
        <taxon>Metastrongylidae</taxon>
        <taxon>Angiostrongylus</taxon>
    </lineage>
</organism>
<dbReference type="AlphaFoldDB" id="A0A0K0D330"/>
<dbReference type="Gene3D" id="2.120.10.30">
    <property type="entry name" value="TolB, C-terminal domain"/>
    <property type="match status" value="1"/>
</dbReference>
<dbReference type="InterPro" id="IPR050778">
    <property type="entry name" value="Cueball_EGF_LRP_Nidogen"/>
</dbReference>
<dbReference type="GO" id="GO:0042813">
    <property type="term" value="F:Wnt receptor activity"/>
    <property type="evidence" value="ECO:0007669"/>
    <property type="project" value="TreeGrafter"/>
</dbReference>
<dbReference type="InterPro" id="IPR011042">
    <property type="entry name" value="6-blade_b-propeller_TolB-like"/>
</dbReference>
<reference evidence="1" key="1">
    <citation type="submission" date="2012-09" db="EMBL/GenBank/DDBJ databases">
        <authorList>
            <person name="Martin A.A."/>
        </authorList>
    </citation>
    <scope>NUCLEOTIDE SEQUENCE</scope>
</reference>
<accession>A0A0K0D330</accession>
<keyword evidence="1" id="KW-1185">Reference proteome</keyword>
<dbReference type="SUPFAM" id="SSF63825">
    <property type="entry name" value="YWTD domain"/>
    <property type="match status" value="1"/>
</dbReference>
<dbReference type="PANTHER" id="PTHR46513:SF13">
    <property type="entry name" value="EGF-LIKE DOMAIN-CONTAINING PROTEIN"/>
    <property type="match status" value="1"/>
</dbReference>
<sequence>LSSRDPFRSATIMDRTVSPKCGLKSCSQLCLRSARNRYECLCAPGFVRSGGNCIVSFFFHYLASEALLLAGDNLLSMANGSSSPVFLFHPTIAYKQWRKLAIDYTQELVYLISDFELWVTNLNGSSAKRLLNTEDSLTAVAVDSVSGNVILGMETTRHTGEIFILDPKKIKENMKIHLLTDSEGPIRHIEMDPIRGVLFWWRGCIKKANGDGSNATCVVNTTSSSFAVDSLVSKLCYLEKSGEVRCVNYDGQDSQVNP</sequence>
<protein>
    <submittedName>
        <fullName evidence="2">EGF-like domain-containing protein</fullName>
    </submittedName>
</protein>
<dbReference type="Proteomes" id="UP000035642">
    <property type="component" value="Unassembled WGS sequence"/>
</dbReference>
<evidence type="ECO:0000313" key="1">
    <source>
        <dbReference type="Proteomes" id="UP000035642"/>
    </source>
</evidence>
<dbReference type="PANTHER" id="PTHR46513">
    <property type="entry name" value="VITELLOGENIN RECEPTOR-LIKE PROTEIN-RELATED-RELATED"/>
    <property type="match status" value="1"/>
</dbReference>
<name>A0A0K0D330_ANGCA</name>
<dbReference type="WBParaSite" id="ACAC_0000447501-mRNA-1">
    <property type="protein sequence ID" value="ACAC_0000447501-mRNA-1"/>
    <property type="gene ID" value="ACAC_0000447501"/>
</dbReference>